<sequence>MPKQRNYMVNSPHLYSVFFAPRGNRRMLELGMQIAQQYLDPEDKLIGIIGEAGAGKSMLIKGMFPGLDLCNDDSGVNVRPLPILDVDEDEGFYAPHTYHMDVRFESAFTQMHELAEATEKAIKKGRRVIIEHFELLFPFLKTNAQLLIGVGEQIIITRPNLFGPLPQDIAETVHKSVRYRKMAHTAEDLVEHCMPQELFQKCYHGDIKRGFSLGFKEKPDIDIDALKNAVNEYIAQDLSVSFFDEDHVKIGELVHPCTGPRIHVRSTGEIENFRLLKEIFYDSMQEMYLIIGLVGERWDVETGDLNRIKLHI</sequence>
<dbReference type="GO" id="GO:0004812">
    <property type="term" value="F:aminoacyl-tRNA ligase activity"/>
    <property type="evidence" value="ECO:0007669"/>
    <property type="project" value="UniProtKB-KW"/>
</dbReference>
<dbReference type="EMBL" id="QXWK01000001">
    <property type="protein sequence ID" value="NBH60257.1"/>
    <property type="molecule type" value="Genomic_DNA"/>
</dbReference>
<proteinExistence type="predicted"/>
<protein>
    <submittedName>
        <fullName evidence="1">Alanine-tRNA synthetase second additional domain-containing protein</fullName>
    </submittedName>
</protein>
<dbReference type="Gene3D" id="3.30.980.10">
    <property type="entry name" value="Threonyl-trna Synthetase, Chain A, domain 2"/>
    <property type="match status" value="1"/>
</dbReference>
<keyword evidence="2" id="KW-1185">Reference proteome</keyword>
<evidence type="ECO:0000313" key="1">
    <source>
        <dbReference type="EMBL" id="NBH60257.1"/>
    </source>
</evidence>
<comment type="caution">
    <text evidence="1">The sequence shown here is derived from an EMBL/GenBank/DDBJ whole genome shotgun (WGS) entry which is preliminary data.</text>
</comment>
<reference evidence="1 2" key="1">
    <citation type="submission" date="2018-08" db="EMBL/GenBank/DDBJ databases">
        <title>Murine metabolic-syndrome-specific gut microbial biobank.</title>
        <authorList>
            <person name="Liu C."/>
        </authorList>
    </citation>
    <scope>NUCLEOTIDE SEQUENCE [LARGE SCALE GENOMIC DNA]</scope>
    <source>
        <strain evidence="1 2">28</strain>
    </source>
</reference>
<keyword evidence="1" id="KW-0436">Ligase</keyword>
<dbReference type="Proteomes" id="UP000446866">
    <property type="component" value="Unassembled WGS sequence"/>
</dbReference>
<accession>A0A845QHU7</accession>
<evidence type="ECO:0000313" key="2">
    <source>
        <dbReference type="Proteomes" id="UP000446866"/>
    </source>
</evidence>
<gene>
    <name evidence="1" type="ORF">D0435_01035</name>
</gene>
<dbReference type="GO" id="GO:0000166">
    <property type="term" value="F:nucleotide binding"/>
    <property type="evidence" value="ECO:0007669"/>
    <property type="project" value="InterPro"/>
</dbReference>
<dbReference type="InterPro" id="IPR018163">
    <property type="entry name" value="Thr/Ala-tRNA-synth_IIc_edit"/>
</dbReference>
<dbReference type="AlphaFoldDB" id="A0A845QHU7"/>
<name>A0A845QHU7_9FIRM</name>
<dbReference type="SUPFAM" id="SSF55186">
    <property type="entry name" value="ThrRS/AlaRS common domain"/>
    <property type="match status" value="1"/>
</dbReference>
<organism evidence="1 2">
    <name type="scientific">Anaerotruncus colihominis</name>
    <dbReference type="NCBI Taxonomy" id="169435"/>
    <lineage>
        <taxon>Bacteria</taxon>
        <taxon>Bacillati</taxon>
        <taxon>Bacillota</taxon>
        <taxon>Clostridia</taxon>
        <taxon>Eubacteriales</taxon>
        <taxon>Oscillospiraceae</taxon>
        <taxon>Anaerotruncus</taxon>
    </lineage>
</organism>
<keyword evidence="1" id="KW-0030">Aminoacyl-tRNA synthetase</keyword>